<protein>
    <recommendedName>
        <fullName evidence="11">Endoplasmic reticulum transmembrane protein</fullName>
    </recommendedName>
</protein>
<evidence type="ECO:0000256" key="1">
    <source>
        <dbReference type="ARBA" id="ARBA00004477"/>
    </source>
</evidence>
<evidence type="ECO:0000256" key="5">
    <source>
        <dbReference type="ARBA" id="ARBA00022703"/>
    </source>
</evidence>
<keyword evidence="9 12" id="KW-0175">Coiled coil</keyword>
<keyword evidence="14" id="KW-1185">Reference proteome</keyword>
<keyword evidence="11" id="KW-0931">ER-Golgi transport</keyword>
<evidence type="ECO:0000256" key="2">
    <source>
        <dbReference type="ARBA" id="ARBA00007956"/>
    </source>
</evidence>
<keyword evidence="6 11" id="KW-0256">Endoplasmic reticulum</keyword>
<feature type="transmembrane region" description="Helical" evidence="11">
    <location>
        <begin position="75"/>
        <end position="91"/>
    </location>
</feature>
<dbReference type="Gene3D" id="1.20.5.110">
    <property type="match status" value="1"/>
</dbReference>
<reference evidence="13 14" key="1">
    <citation type="journal article" date="2013" name="Proc. Natl. Acad. Sci. U.S.A.">
        <title>Fine-scale variation in meiotic recombination in Mimulus inferred from population shotgun sequencing.</title>
        <authorList>
            <person name="Hellsten U."/>
            <person name="Wright K.M."/>
            <person name="Jenkins J."/>
            <person name="Shu S."/>
            <person name="Yuan Y."/>
            <person name="Wessler S.R."/>
            <person name="Schmutz J."/>
            <person name="Willis J.H."/>
            <person name="Rokhsar D.S."/>
        </authorList>
    </citation>
    <scope>NUCLEOTIDE SEQUENCE [LARGE SCALE GENOMIC DNA]</scope>
    <source>
        <strain evidence="14">cv. DUN x IM62</strain>
    </source>
</reference>
<accession>A0A022RFR6</accession>
<dbReference type="Proteomes" id="UP000030748">
    <property type="component" value="Unassembled WGS sequence"/>
</dbReference>
<feature type="transmembrane region" description="Helical" evidence="11">
    <location>
        <begin position="6"/>
        <end position="23"/>
    </location>
</feature>
<dbReference type="eggNOG" id="KOG1962">
    <property type="taxonomic scope" value="Eukaryota"/>
</dbReference>
<dbReference type="FunFam" id="1.20.5.110:FF:000011">
    <property type="entry name" value="B-cell receptor-associated protein 29"/>
    <property type="match status" value="1"/>
</dbReference>
<dbReference type="EMBL" id="KI630454">
    <property type="protein sequence ID" value="EYU39202.1"/>
    <property type="molecule type" value="Genomic_DNA"/>
</dbReference>
<keyword evidence="4 11" id="KW-0812">Transmembrane</keyword>
<feature type="transmembrane region" description="Helical" evidence="11">
    <location>
        <begin position="44"/>
        <end position="63"/>
    </location>
</feature>
<evidence type="ECO:0000256" key="4">
    <source>
        <dbReference type="ARBA" id="ARBA00022692"/>
    </source>
</evidence>
<dbReference type="GO" id="GO:0006886">
    <property type="term" value="P:intracellular protein transport"/>
    <property type="evidence" value="ECO:0007669"/>
    <property type="project" value="UniProtKB-UniRule"/>
</dbReference>
<evidence type="ECO:0000313" key="14">
    <source>
        <dbReference type="Proteomes" id="UP000030748"/>
    </source>
</evidence>
<gene>
    <name evidence="13" type="ORF">MIMGU_mgv1a024213mg</name>
</gene>
<comment type="subcellular location">
    <subcellularLocation>
        <location evidence="1 11">Endoplasmic reticulum membrane</location>
        <topology evidence="1 11">Multi-pass membrane protein</topology>
    </subcellularLocation>
</comment>
<dbReference type="GO" id="GO:0070973">
    <property type="term" value="P:protein localization to endoplasmic reticulum exit site"/>
    <property type="evidence" value="ECO:0000318"/>
    <property type="project" value="GO_Central"/>
</dbReference>
<evidence type="ECO:0000256" key="3">
    <source>
        <dbReference type="ARBA" id="ARBA00022448"/>
    </source>
</evidence>
<evidence type="ECO:0000313" key="13">
    <source>
        <dbReference type="EMBL" id="EYU39202.1"/>
    </source>
</evidence>
<feature type="coiled-coil region" evidence="12">
    <location>
        <begin position="108"/>
        <end position="195"/>
    </location>
</feature>
<dbReference type="GO" id="GO:0006888">
    <property type="term" value="P:endoplasmic reticulum to Golgi vesicle-mediated transport"/>
    <property type="evidence" value="ECO:0000318"/>
    <property type="project" value="GO_Central"/>
</dbReference>
<dbReference type="PANTHER" id="PTHR12701">
    <property type="entry name" value="BCR-ASSOCIATED PROTEIN, BAP"/>
    <property type="match status" value="1"/>
</dbReference>
<sequence length="201" mass="23071">MIPLFFIVVFVESVIAAILMVEIGPLRELVMKGLDQVKMRRATVLTVAGTIFVILLSNLFSIIKIQNQGSLRTNLLGGTLMVFSLFLGFILDRMHHYMQNLIEIRGKTGTSKLEIEKLEKEKQQLKEKEEKAAAEVKRLQKEITENLNKHKLELTEKSKLVETAETHVASLQRQTADLLLEYDRLLEDNQNLQNHARGYKR</sequence>
<dbReference type="InterPro" id="IPR008417">
    <property type="entry name" value="BAP29/BAP31"/>
</dbReference>
<evidence type="ECO:0000256" key="12">
    <source>
        <dbReference type="SAM" id="Coils"/>
    </source>
</evidence>
<keyword evidence="3 11" id="KW-0813">Transport</keyword>
<name>A0A022RFR6_ERYGU</name>
<evidence type="ECO:0000256" key="7">
    <source>
        <dbReference type="ARBA" id="ARBA00022927"/>
    </source>
</evidence>
<evidence type="ECO:0000256" key="10">
    <source>
        <dbReference type="ARBA" id="ARBA00023136"/>
    </source>
</evidence>
<dbReference type="PANTHER" id="PTHR12701:SF13">
    <property type="entry name" value="ENDOPLASMIC RETICULUM TRANSMEMBRANE PROTEIN"/>
    <property type="match status" value="1"/>
</dbReference>
<keyword evidence="8 11" id="KW-1133">Transmembrane helix</keyword>
<dbReference type="AlphaFoldDB" id="A0A022RFR6"/>
<comment type="function">
    <text evidence="11">May play a role in anterograde transport of membrane proteins from the endoplasmic reticulum to the Golgi.</text>
</comment>
<comment type="similarity">
    <text evidence="2 11">Belongs to the BCAP29/BCAP31 family.</text>
</comment>
<evidence type="ECO:0000256" key="11">
    <source>
        <dbReference type="RuleBase" id="RU367026"/>
    </source>
</evidence>
<keyword evidence="10 11" id="KW-0472">Membrane</keyword>
<keyword evidence="7 11" id="KW-0653">Protein transport</keyword>
<evidence type="ECO:0000256" key="8">
    <source>
        <dbReference type="ARBA" id="ARBA00022989"/>
    </source>
</evidence>
<proteinExistence type="inferred from homology"/>
<dbReference type="PhylomeDB" id="A0A022RFR6"/>
<dbReference type="STRING" id="4155.A0A022RFR6"/>
<keyword evidence="5" id="KW-0053">Apoptosis</keyword>
<dbReference type="GO" id="GO:0005789">
    <property type="term" value="C:endoplasmic reticulum membrane"/>
    <property type="evidence" value="ECO:0000318"/>
    <property type="project" value="GO_Central"/>
</dbReference>
<evidence type="ECO:0000256" key="6">
    <source>
        <dbReference type="ARBA" id="ARBA00022824"/>
    </source>
</evidence>
<evidence type="ECO:0000256" key="9">
    <source>
        <dbReference type="ARBA" id="ARBA00023054"/>
    </source>
</evidence>
<organism evidence="13 14">
    <name type="scientific">Erythranthe guttata</name>
    <name type="common">Yellow monkey flower</name>
    <name type="synonym">Mimulus guttatus</name>
    <dbReference type="NCBI Taxonomy" id="4155"/>
    <lineage>
        <taxon>Eukaryota</taxon>
        <taxon>Viridiplantae</taxon>
        <taxon>Streptophyta</taxon>
        <taxon>Embryophyta</taxon>
        <taxon>Tracheophyta</taxon>
        <taxon>Spermatophyta</taxon>
        <taxon>Magnoliopsida</taxon>
        <taxon>eudicotyledons</taxon>
        <taxon>Gunneridae</taxon>
        <taxon>Pentapetalae</taxon>
        <taxon>asterids</taxon>
        <taxon>lamiids</taxon>
        <taxon>Lamiales</taxon>
        <taxon>Phrymaceae</taxon>
        <taxon>Erythranthe</taxon>
    </lineage>
</organism>